<sequence length="146" mass="16035">MDRSAFVYVAMALLASVLMGNSDAMTMDQVRQAGKLMRNMCQPKSGVSMDILEAASNGQFAADDRNLKCYMKCILGKMQSLKNGKYIPDAAISMAKRMLPDGVGDRTGAAIDKCRVEWDKYEDACDASYAVTVCTYEADPEVFFLP</sequence>
<evidence type="ECO:0000313" key="6">
    <source>
        <dbReference type="Proteomes" id="UP000235965"/>
    </source>
</evidence>
<dbReference type="InterPro" id="IPR006170">
    <property type="entry name" value="PBP/GOBP"/>
</dbReference>
<accession>A0A2J7PNF1</accession>
<dbReference type="Gene3D" id="1.10.238.20">
    <property type="entry name" value="Pheromone/general odorant binding protein domain"/>
    <property type="match status" value="1"/>
</dbReference>
<dbReference type="PANTHER" id="PTHR21364:SF2">
    <property type="entry name" value="GENERAL ODORANT-BINDING PROTEIN 19A"/>
    <property type="match status" value="1"/>
</dbReference>
<dbReference type="FunFam" id="1.10.238.20:FF:000001">
    <property type="entry name" value="General odorant-binding protein lush"/>
    <property type="match status" value="1"/>
</dbReference>
<evidence type="ECO:0000313" key="5">
    <source>
        <dbReference type="EMBL" id="PNF17861.1"/>
    </source>
</evidence>
<dbReference type="SUPFAM" id="SSF47565">
    <property type="entry name" value="Insect pheromone/odorant-binding proteins"/>
    <property type="match status" value="1"/>
</dbReference>
<organism evidence="5 6">
    <name type="scientific">Cryptotermes secundus</name>
    <dbReference type="NCBI Taxonomy" id="105785"/>
    <lineage>
        <taxon>Eukaryota</taxon>
        <taxon>Metazoa</taxon>
        <taxon>Ecdysozoa</taxon>
        <taxon>Arthropoda</taxon>
        <taxon>Hexapoda</taxon>
        <taxon>Insecta</taxon>
        <taxon>Pterygota</taxon>
        <taxon>Neoptera</taxon>
        <taxon>Polyneoptera</taxon>
        <taxon>Dictyoptera</taxon>
        <taxon>Blattodea</taxon>
        <taxon>Blattoidea</taxon>
        <taxon>Termitoidae</taxon>
        <taxon>Kalotermitidae</taxon>
        <taxon>Cryptotermitinae</taxon>
        <taxon>Cryptotermes</taxon>
    </lineage>
</organism>
<keyword evidence="6" id="KW-1185">Reference proteome</keyword>
<dbReference type="FunCoup" id="A0A2J7PNF1">
    <property type="interactions" value="15"/>
</dbReference>
<comment type="subcellular location">
    <subcellularLocation>
        <location evidence="1">Secreted</location>
    </subcellularLocation>
</comment>
<dbReference type="InterPro" id="IPR036728">
    <property type="entry name" value="PBP_GOBP_sf"/>
</dbReference>
<proteinExistence type="inferred from homology"/>
<dbReference type="PANTHER" id="PTHR21364">
    <property type="entry name" value="GENERAL ODORANT-BINDING PROTEIN 19A"/>
    <property type="match status" value="1"/>
</dbReference>
<evidence type="ECO:0000256" key="1">
    <source>
        <dbReference type="ARBA" id="ARBA00004613"/>
    </source>
</evidence>
<dbReference type="CDD" id="cd23992">
    <property type="entry name" value="PBP_GOBP"/>
    <property type="match status" value="1"/>
</dbReference>
<evidence type="ECO:0000256" key="2">
    <source>
        <dbReference type="ARBA" id="ARBA00008098"/>
    </source>
</evidence>
<keyword evidence="4" id="KW-0732">Signal</keyword>
<dbReference type="EMBL" id="NEVH01023953">
    <property type="protein sequence ID" value="PNF17861.1"/>
    <property type="molecule type" value="Genomic_DNA"/>
</dbReference>
<dbReference type="GO" id="GO:0007608">
    <property type="term" value="P:sensory perception of smell"/>
    <property type="evidence" value="ECO:0007669"/>
    <property type="project" value="UniProtKB-ARBA"/>
</dbReference>
<gene>
    <name evidence="5" type="ORF">B7P43_G02244</name>
</gene>
<name>A0A2J7PNF1_9NEOP</name>
<dbReference type="InParanoid" id="A0A2J7PNF1"/>
<dbReference type="Pfam" id="PF01395">
    <property type="entry name" value="PBP_GOBP"/>
    <property type="match status" value="1"/>
</dbReference>
<dbReference type="GO" id="GO:0005576">
    <property type="term" value="C:extracellular region"/>
    <property type="evidence" value="ECO:0007669"/>
    <property type="project" value="UniProtKB-SubCell"/>
</dbReference>
<reference evidence="5 6" key="1">
    <citation type="submission" date="2017-12" db="EMBL/GenBank/DDBJ databases">
        <title>Hemimetabolous genomes reveal molecular basis of termite eusociality.</title>
        <authorList>
            <person name="Harrison M.C."/>
            <person name="Jongepier E."/>
            <person name="Robertson H.M."/>
            <person name="Arning N."/>
            <person name="Bitard-Feildel T."/>
            <person name="Chao H."/>
            <person name="Childers C.P."/>
            <person name="Dinh H."/>
            <person name="Doddapaneni H."/>
            <person name="Dugan S."/>
            <person name="Gowin J."/>
            <person name="Greiner C."/>
            <person name="Han Y."/>
            <person name="Hu H."/>
            <person name="Hughes D.S.T."/>
            <person name="Huylmans A.-K."/>
            <person name="Kemena C."/>
            <person name="Kremer L.P.M."/>
            <person name="Lee S.L."/>
            <person name="Lopez-Ezquerra A."/>
            <person name="Mallet L."/>
            <person name="Monroy-Kuhn J.M."/>
            <person name="Moser A."/>
            <person name="Murali S.C."/>
            <person name="Muzny D.M."/>
            <person name="Otani S."/>
            <person name="Piulachs M.-D."/>
            <person name="Poelchau M."/>
            <person name="Qu J."/>
            <person name="Schaub F."/>
            <person name="Wada-Katsumata A."/>
            <person name="Worley K.C."/>
            <person name="Xie Q."/>
            <person name="Ylla G."/>
            <person name="Poulsen M."/>
            <person name="Gibbs R.A."/>
            <person name="Schal C."/>
            <person name="Richards S."/>
            <person name="Belles X."/>
            <person name="Korb J."/>
            <person name="Bornberg-Bauer E."/>
        </authorList>
    </citation>
    <scope>NUCLEOTIDE SEQUENCE [LARGE SCALE GENOMIC DNA]</scope>
    <source>
        <tissue evidence="5">Whole body</tissue>
    </source>
</reference>
<protein>
    <recommendedName>
        <fullName evidence="7">General odorant-binding protein 19a</fullName>
    </recommendedName>
</protein>
<feature type="signal peptide" evidence="4">
    <location>
        <begin position="1"/>
        <end position="24"/>
    </location>
</feature>
<dbReference type="Proteomes" id="UP000235965">
    <property type="component" value="Unassembled WGS sequence"/>
</dbReference>
<dbReference type="OrthoDB" id="6610259at2759"/>
<evidence type="ECO:0000256" key="3">
    <source>
        <dbReference type="ARBA" id="ARBA00022525"/>
    </source>
</evidence>
<dbReference type="AlphaFoldDB" id="A0A2J7PNF1"/>
<evidence type="ECO:0000256" key="4">
    <source>
        <dbReference type="SAM" id="SignalP"/>
    </source>
</evidence>
<dbReference type="GO" id="GO:0005549">
    <property type="term" value="F:odorant binding"/>
    <property type="evidence" value="ECO:0007669"/>
    <property type="project" value="InterPro"/>
</dbReference>
<comment type="caution">
    <text evidence="5">The sequence shown here is derived from an EMBL/GenBank/DDBJ whole genome shotgun (WGS) entry which is preliminary data.</text>
</comment>
<keyword evidence="3" id="KW-0964">Secreted</keyword>
<feature type="chain" id="PRO_5014375200" description="General odorant-binding protein 19a" evidence="4">
    <location>
        <begin position="25"/>
        <end position="146"/>
    </location>
</feature>
<comment type="similarity">
    <text evidence="2">Belongs to the PBP/GOBP family.</text>
</comment>
<dbReference type="SMART" id="SM00708">
    <property type="entry name" value="PhBP"/>
    <property type="match status" value="1"/>
</dbReference>
<evidence type="ECO:0008006" key="7">
    <source>
        <dbReference type="Google" id="ProtNLM"/>
    </source>
</evidence>